<reference evidence="2" key="1">
    <citation type="submission" date="2013-07" db="EMBL/GenBank/DDBJ databases">
        <title>Sub-species coevolution in mutualistic symbiosis.</title>
        <authorList>
            <person name="Murfin K."/>
            <person name="Klassen J."/>
            <person name="Lee M."/>
            <person name="Forst S."/>
            <person name="Stock P."/>
            <person name="Goodrich-Blair H."/>
        </authorList>
    </citation>
    <scope>NUCLEOTIDE SEQUENCE [LARGE SCALE GENOMIC DNA]</scope>
    <source>
        <strain evidence="2">Feltiae Moldova</strain>
    </source>
</reference>
<feature type="transmembrane region" description="Helical" evidence="1">
    <location>
        <begin position="373"/>
        <end position="391"/>
    </location>
</feature>
<accession>A0A077NCJ6</accession>
<dbReference type="AlphaFoldDB" id="A0A077NCJ6"/>
<keyword evidence="1" id="KW-1133">Transmembrane helix</keyword>
<evidence type="ECO:0000256" key="1">
    <source>
        <dbReference type="SAM" id="Phobius"/>
    </source>
</evidence>
<dbReference type="HOGENOM" id="CLU_432722_0_0_6"/>
<gene>
    <name evidence="2" type="ORF">XBFM1_1260041</name>
</gene>
<keyword evidence="1" id="KW-0812">Transmembrane</keyword>
<dbReference type="EMBL" id="CBSV010000031">
    <property type="protein sequence ID" value="CDG99892.1"/>
    <property type="molecule type" value="Genomic_DNA"/>
</dbReference>
<sequence length="632" mass="73501">MSWSKKLRYSIHDITPTPLIDQQEELIAIPLERKSQEDLKGYLPLNSIDDNQCTLRNQQRLARAILVFPMLIGMLLALYVSVQNFIEYRKGNEKFIMNMVKISREEFGNDFFLREKLPGYAEKLRAIGYDNSISFKKYLYFRYNYFENGVQTLINDIVHFGLLISLSLLFIYLCFFYPLSPPIFIDRKRQLLFSWHRGKVYAARYPQVGISLFGSTGIKAMGLALYTLNGHNSLARRAFQPCLSVLAGMITKKQQDEVLAFIIKYLLQGKDAVAATNFTRFPVLLWRRDKKPADFDAQLTRILAALDAHSATSDDANPLTHQKPPSTLVEQQASLLTRPMERKNLKTLKVFSTLNSIDDNQCVLRSTRPGLRIALFLSYLMISSLILWNGIDNFNSVKGWEELTARGMLSKARIQYGQEFHLRNDLPESLEEERYLANLNFDKNYTLPFWDYIEYHKKFKLNNYSMTDIVISYFFGFGGLALLFIPLLLHVCFFWPQHQIVIDRHRRLIYSWRWAQIYAAYYPQVKISGQAEPSGLTLYGVTPRKELTSHDFRLHDADISLWGVKNKVTQTDIHAFIVKYLIEGKQAVSEIDFKPSRSLLWRTRSRPFDFDKQLASVLEALEKLNRENQKDN</sequence>
<evidence type="ECO:0000313" key="2">
    <source>
        <dbReference type="EMBL" id="CDG99892.1"/>
    </source>
</evidence>
<comment type="caution">
    <text evidence="2">The sequence shown here is derived from an EMBL/GenBank/DDBJ whole genome shotgun (WGS) entry which is preliminary data.</text>
</comment>
<keyword evidence="1" id="KW-0472">Membrane</keyword>
<feature type="transmembrane region" description="Helical" evidence="1">
    <location>
        <begin position="61"/>
        <end position="82"/>
    </location>
</feature>
<feature type="transmembrane region" description="Helical" evidence="1">
    <location>
        <begin position="470"/>
        <end position="496"/>
    </location>
</feature>
<dbReference type="RefSeq" id="WP_038222988.1">
    <property type="nucleotide sequence ID" value="NZ_CAWLWD010000114.1"/>
</dbReference>
<proteinExistence type="predicted"/>
<organism evidence="2">
    <name type="scientific">Xenorhabdus bovienii str. feltiae Moldova</name>
    <dbReference type="NCBI Taxonomy" id="1398200"/>
    <lineage>
        <taxon>Bacteria</taxon>
        <taxon>Pseudomonadati</taxon>
        <taxon>Pseudomonadota</taxon>
        <taxon>Gammaproteobacteria</taxon>
        <taxon>Enterobacterales</taxon>
        <taxon>Morganellaceae</taxon>
        <taxon>Xenorhabdus</taxon>
    </lineage>
</organism>
<name>A0A077NCJ6_XENBV</name>
<dbReference type="Proteomes" id="UP000028487">
    <property type="component" value="Unassembled WGS sequence"/>
</dbReference>
<protein>
    <submittedName>
        <fullName evidence="2">Uncharacterized protein</fullName>
    </submittedName>
</protein>
<feature type="transmembrane region" description="Helical" evidence="1">
    <location>
        <begin position="157"/>
        <end position="179"/>
    </location>
</feature>